<evidence type="ECO:0000313" key="4">
    <source>
        <dbReference type="EMBL" id="EPR42510.1"/>
    </source>
</evidence>
<feature type="domain" description="DUF7168" evidence="3">
    <location>
        <begin position="211"/>
        <end position="316"/>
    </location>
</feature>
<reference evidence="4 5" key="1">
    <citation type="journal article" date="2013" name="Genome Announc.">
        <title>Draft genome sequences for three mercury-methylating, sulfate-reducing bacteria.</title>
        <authorList>
            <person name="Brown S.D."/>
            <person name="Hurt R.A.Jr."/>
            <person name="Gilmour C.C."/>
            <person name="Elias D.A."/>
        </authorList>
    </citation>
    <scope>NUCLEOTIDE SEQUENCE [LARGE SCALE GENOMIC DNA]</scope>
    <source>
        <strain evidence="4 5">DSM 2059</strain>
    </source>
</reference>
<evidence type="ECO:0000259" key="1">
    <source>
        <dbReference type="Pfam" id="PF10263"/>
    </source>
</evidence>
<dbReference type="Proteomes" id="UP000014977">
    <property type="component" value="Unassembled WGS sequence"/>
</dbReference>
<sequence length="389" mass="44453">MGMGSVAGVDGGAGGLSAALERSILHGLACEWECASWGLAEIYRNRLKKPLFRLETLTSRLGYWSETHGEIVLGRDLVLNHPWDSVREVLHHEMAHQLAGQALYPNPAEPPHGPTFQEACRLLRANPKASGRYETLHERLARDTLNAEDRILLRVQKLMALAGSHNRHEAEAAMFKAHELMRKHHIDQLTRKTQRDFVSIFIGAPALRHFRESYELAFLLQEFYFVQGLWVPAYVVEKEKMGRVLEISGTLRNVRIAGYVYDYVCRFIDCEWDSYRRQNRITRGRCRKTDFAVGVVRGFKSKLASRQNGESQAATSHALVELKDCRLDAYMRYRYPSVRKIHKNPVRREMSVLEDGIRRGERLVIAEGITDKDGDLDKRLSHHSIPGKG</sequence>
<dbReference type="InterPro" id="IPR024498">
    <property type="entry name" value="DUF2786"/>
</dbReference>
<organism evidence="4 5">
    <name type="scientific">Desulfococcus multivorans DSM 2059</name>
    <dbReference type="NCBI Taxonomy" id="1121405"/>
    <lineage>
        <taxon>Bacteria</taxon>
        <taxon>Pseudomonadati</taxon>
        <taxon>Thermodesulfobacteriota</taxon>
        <taxon>Desulfobacteria</taxon>
        <taxon>Desulfobacterales</taxon>
        <taxon>Desulfococcaceae</taxon>
        <taxon>Desulfococcus</taxon>
    </lineage>
</organism>
<protein>
    <recommendedName>
        <fullName evidence="6">DUF2786 domain-containing protein</fullName>
    </recommendedName>
</protein>
<dbReference type="STRING" id="897.B2D07_07240"/>
<feature type="domain" description="SprT-like" evidence="1">
    <location>
        <begin position="56"/>
        <end position="123"/>
    </location>
</feature>
<accession>S7U0I8</accession>
<evidence type="ECO:0000259" key="2">
    <source>
        <dbReference type="Pfam" id="PF10979"/>
    </source>
</evidence>
<dbReference type="InterPro" id="IPR006640">
    <property type="entry name" value="SprT-like_domain"/>
</dbReference>
<gene>
    <name evidence="4" type="ORF">dsmv_1636</name>
</gene>
<dbReference type="GO" id="GO:0006950">
    <property type="term" value="P:response to stress"/>
    <property type="evidence" value="ECO:0007669"/>
    <property type="project" value="UniProtKB-ARBA"/>
</dbReference>
<dbReference type="eggNOG" id="COG1451">
    <property type="taxonomic scope" value="Bacteria"/>
</dbReference>
<evidence type="ECO:0000313" key="5">
    <source>
        <dbReference type="Proteomes" id="UP000014977"/>
    </source>
</evidence>
<feature type="domain" description="DUF2786" evidence="2">
    <location>
        <begin position="150"/>
        <end position="188"/>
    </location>
</feature>
<name>S7U0I8_DESML</name>
<dbReference type="Pfam" id="PF23771">
    <property type="entry name" value="DUF7168"/>
    <property type="match status" value="1"/>
</dbReference>
<evidence type="ECO:0000259" key="3">
    <source>
        <dbReference type="Pfam" id="PF23771"/>
    </source>
</evidence>
<proteinExistence type="predicted"/>
<dbReference type="EMBL" id="ATHJ01000065">
    <property type="protein sequence ID" value="EPR42510.1"/>
    <property type="molecule type" value="Genomic_DNA"/>
</dbReference>
<dbReference type="InterPro" id="IPR055592">
    <property type="entry name" value="DUF7168"/>
</dbReference>
<dbReference type="Pfam" id="PF10979">
    <property type="entry name" value="DUF2786"/>
    <property type="match status" value="1"/>
</dbReference>
<comment type="caution">
    <text evidence="4">The sequence shown here is derived from an EMBL/GenBank/DDBJ whole genome shotgun (WGS) entry which is preliminary data.</text>
</comment>
<dbReference type="Pfam" id="PF10263">
    <property type="entry name" value="SprT-like"/>
    <property type="match status" value="1"/>
</dbReference>
<dbReference type="AlphaFoldDB" id="S7U0I8"/>
<evidence type="ECO:0008006" key="6">
    <source>
        <dbReference type="Google" id="ProtNLM"/>
    </source>
</evidence>
<keyword evidence="5" id="KW-1185">Reference proteome</keyword>